<organism evidence="2 3">
    <name type="scientific">Rhynchosporium graminicola</name>
    <dbReference type="NCBI Taxonomy" id="2792576"/>
    <lineage>
        <taxon>Eukaryota</taxon>
        <taxon>Fungi</taxon>
        <taxon>Dikarya</taxon>
        <taxon>Ascomycota</taxon>
        <taxon>Pezizomycotina</taxon>
        <taxon>Leotiomycetes</taxon>
        <taxon>Helotiales</taxon>
        <taxon>Ploettnerulaceae</taxon>
        <taxon>Rhynchosporium</taxon>
    </lineage>
</organism>
<accession>A0A1E1KGH3</accession>
<sequence>MSNTKENYRPASKPLVQFNPKALEYEPQVFAKPIVLANLNYAAPSASNTLPASKALSSLETSEALRDKLEFGIRKAKVDRRTAEAQLAIVNAERTIMRRDIQEMMDDAETARMYTEDLRQRFEEVVRQNEKLVAEAETAKLKKDQYAIKIKDLEQEAKLRGDRYSVKTQELKDQNIRLEMKMDNMQELKRKMEIMETKTDEVEQLKEEINRMQTNVAKLETELQVKDPLFQVGVDIRTRFLEEAKMSLWHVKTWDKISGEYFLKKHTVDSAIIERGYKAAHGGNGMADGSLFVLNKLSREWATKETKCDSACPSANDGEVPDTAGSDETAFEHELEALKPEKTNIFEELYHFRPCLYATMPSKMLEAIDYEATIKTLILFNEGLDRPLAQKHQALDIIGTVLRKYPGLPREHFDTDADVLSRVDRVKALTEMIILYDRRRTGKTRGARRSGSSYQFSGESLI</sequence>
<keyword evidence="1" id="KW-0175">Coiled coil</keyword>
<dbReference type="AlphaFoldDB" id="A0A1E1KGH3"/>
<evidence type="ECO:0000313" key="2">
    <source>
        <dbReference type="EMBL" id="CZS95864.1"/>
    </source>
</evidence>
<evidence type="ECO:0000313" key="3">
    <source>
        <dbReference type="Proteomes" id="UP000178129"/>
    </source>
</evidence>
<dbReference type="EMBL" id="FJUW01000011">
    <property type="protein sequence ID" value="CZS95864.1"/>
    <property type="molecule type" value="Genomic_DNA"/>
</dbReference>
<evidence type="ECO:0000256" key="1">
    <source>
        <dbReference type="SAM" id="Coils"/>
    </source>
</evidence>
<protein>
    <submittedName>
        <fullName evidence="2">Uncharacterized protein</fullName>
    </submittedName>
</protein>
<feature type="coiled-coil region" evidence="1">
    <location>
        <begin position="73"/>
        <end position="222"/>
    </location>
</feature>
<proteinExistence type="predicted"/>
<dbReference type="Proteomes" id="UP000178129">
    <property type="component" value="Unassembled WGS sequence"/>
</dbReference>
<reference evidence="3" key="1">
    <citation type="submission" date="2016-03" db="EMBL/GenBank/DDBJ databases">
        <authorList>
            <person name="Ploux O."/>
        </authorList>
    </citation>
    <scope>NUCLEOTIDE SEQUENCE [LARGE SCALE GENOMIC DNA]</scope>
    <source>
        <strain evidence="3">UK7</strain>
    </source>
</reference>
<comment type="caution">
    <text evidence="2">The sequence shown here is derived from an EMBL/GenBank/DDBJ whole genome shotgun (WGS) entry which is preliminary data.</text>
</comment>
<name>A0A1E1KGH3_9HELO</name>
<gene>
    <name evidence="2" type="ORF">RCO7_08810</name>
</gene>
<keyword evidence="3" id="KW-1185">Reference proteome</keyword>
<dbReference type="InParanoid" id="A0A1E1KGH3"/>